<dbReference type="RefSeq" id="WP_100712218.1">
    <property type="nucleotide sequence ID" value="NZ_NPDY01000001.1"/>
</dbReference>
<evidence type="ECO:0000313" key="1">
    <source>
        <dbReference type="EMBL" id="PJZ71276.1"/>
    </source>
</evidence>
<dbReference type="OrthoDB" id="339793at2"/>
<accession>A0A2M9ZRV4</accession>
<evidence type="ECO:0000313" key="2">
    <source>
        <dbReference type="EMBL" id="PJZ74810.1"/>
    </source>
</evidence>
<proteinExistence type="predicted"/>
<dbReference type="EMBL" id="NPDZ01000001">
    <property type="protein sequence ID" value="PJZ74810.1"/>
    <property type="molecule type" value="Genomic_DNA"/>
</dbReference>
<dbReference type="EMBL" id="NPDY01000001">
    <property type="protein sequence ID" value="PJZ71276.1"/>
    <property type="molecule type" value="Genomic_DNA"/>
</dbReference>
<sequence>MNGHPNIGIVAAILNFPQKRRMVALTVRFRTKYWLYMNQKTSKLLKKYAEAKGISEKQMKREWLVLNQQQKDKKRQEILKELVK</sequence>
<evidence type="ECO:0000313" key="3">
    <source>
        <dbReference type="Proteomes" id="UP000231962"/>
    </source>
</evidence>
<name>A0A2M9ZRV4_9LEPT</name>
<dbReference type="Proteomes" id="UP000231962">
    <property type="component" value="Unassembled WGS sequence"/>
</dbReference>
<reference evidence="3 4" key="1">
    <citation type="submission" date="2017-07" db="EMBL/GenBank/DDBJ databases">
        <title>Leptospira spp. isolated from tropical soils.</title>
        <authorList>
            <person name="Thibeaux R."/>
            <person name="Iraola G."/>
            <person name="Ferres I."/>
            <person name="Bierque E."/>
            <person name="Girault D."/>
            <person name="Soupe-Gilbert M.-E."/>
            <person name="Picardeau M."/>
            <person name="Goarant C."/>
        </authorList>
    </citation>
    <scope>NUCLEOTIDE SEQUENCE [LARGE SCALE GENOMIC DNA]</scope>
    <source>
        <strain evidence="2 4">FH1-B-B1</strain>
        <strain evidence="1 3">FH1-B-C1</strain>
    </source>
</reference>
<dbReference type="AlphaFoldDB" id="A0A2M9ZRV4"/>
<comment type="caution">
    <text evidence="2">The sequence shown here is derived from an EMBL/GenBank/DDBJ whole genome shotgun (WGS) entry which is preliminary data.</text>
</comment>
<dbReference type="Proteomes" id="UP000231990">
    <property type="component" value="Unassembled WGS sequence"/>
</dbReference>
<evidence type="ECO:0000313" key="4">
    <source>
        <dbReference type="Proteomes" id="UP000231990"/>
    </source>
</evidence>
<gene>
    <name evidence="1" type="ORF">CH360_01880</name>
    <name evidence="2" type="ORF">CH373_01880</name>
</gene>
<protein>
    <submittedName>
        <fullName evidence="2">Uncharacterized protein</fullName>
    </submittedName>
</protein>
<organism evidence="2 4">
    <name type="scientific">Leptospira perolatii</name>
    <dbReference type="NCBI Taxonomy" id="2023191"/>
    <lineage>
        <taxon>Bacteria</taxon>
        <taxon>Pseudomonadati</taxon>
        <taxon>Spirochaetota</taxon>
        <taxon>Spirochaetia</taxon>
        <taxon>Leptospirales</taxon>
        <taxon>Leptospiraceae</taxon>
        <taxon>Leptospira</taxon>
    </lineage>
</organism>
<keyword evidence="3" id="KW-1185">Reference proteome</keyword>